<evidence type="ECO:0000259" key="1">
    <source>
        <dbReference type="Pfam" id="PF11867"/>
    </source>
</evidence>
<gene>
    <name evidence="2" type="ORF">EZH24_13585</name>
</gene>
<proteinExistence type="predicted"/>
<dbReference type="RefSeq" id="WP_137999499.1">
    <property type="nucleotide sequence ID" value="NZ_SJDU01000829.1"/>
</dbReference>
<dbReference type="EMBL" id="SJDU01000829">
    <property type="protein sequence ID" value="TKZ21286.1"/>
    <property type="molecule type" value="Genomic_DNA"/>
</dbReference>
<evidence type="ECO:0000313" key="2">
    <source>
        <dbReference type="EMBL" id="TKZ21286.1"/>
    </source>
</evidence>
<feature type="domain" description="Type I restriction enzyme HindI endonuclease subunit-like C-terminal" evidence="1">
    <location>
        <begin position="2"/>
        <end position="112"/>
    </location>
</feature>
<evidence type="ECO:0000313" key="3">
    <source>
        <dbReference type="Proteomes" id="UP000310168"/>
    </source>
</evidence>
<dbReference type="Proteomes" id="UP000310168">
    <property type="component" value="Unassembled WGS sequence"/>
</dbReference>
<keyword evidence="3" id="KW-1185">Reference proteome</keyword>
<comment type="caution">
    <text evidence="2">The sequence shown here is derived from an EMBL/GenBank/DDBJ whole genome shotgun (WGS) entry which is preliminary data.</text>
</comment>
<organism evidence="2 3">
    <name type="scientific">Brachyspira catarrhinii</name>
    <dbReference type="NCBI Taxonomy" id="2528966"/>
    <lineage>
        <taxon>Bacteria</taxon>
        <taxon>Pseudomonadati</taxon>
        <taxon>Spirochaetota</taxon>
        <taxon>Spirochaetia</taxon>
        <taxon>Brachyspirales</taxon>
        <taxon>Brachyspiraceae</taxon>
        <taxon>Brachyspira</taxon>
    </lineage>
</organism>
<protein>
    <submittedName>
        <fullName evidence="2">DUF3387 domain-containing protein</fullName>
    </submittedName>
</protein>
<sequence>IEVIDELLNMANDLDNLEKEAKSLGLTNEEKAIYDAICSPMNNDYNKEEIKTMAKELSLIVQNNAEEIDWQYKESTKAKMKMDIKRFLKLHKYPKEKENEALDNILKQAENYTSLRYS</sequence>
<dbReference type="InterPro" id="IPR021810">
    <property type="entry name" value="T1RH-like_C"/>
</dbReference>
<name>A0ABY2TLJ5_9SPIR</name>
<accession>A0ABY2TLJ5</accession>
<feature type="non-terminal residue" evidence="2">
    <location>
        <position position="1"/>
    </location>
</feature>
<reference evidence="2 3" key="1">
    <citation type="journal article" date="2019" name="Anaerobe">
        <title>Brachyspira catarrhinii sp. nov., an anaerobic intestinal spirochaete isolated from vervet monkeys may have been misidentified as Brachyspira aalborgi in previous studies.</title>
        <authorList>
            <person name="Phillips N.D."/>
            <person name="La T."/>
            <person name="Hampson D.J."/>
        </authorList>
    </citation>
    <scope>NUCLEOTIDE SEQUENCE [LARGE SCALE GENOMIC DNA]</scope>
    <source>
        <strain evidence="2 3">Z12</strain>
    </source>
</reference>
<dbReference type="Pfam" id="PF11867">
    <property type="entry name" value="T1RH-like_C"/>
    <property type="match status" value="1"/>
</dbReference>